<keyword evidence="4 6" id="KW-1133">Transmembrane helix</keyword>
<keyword evidence="5 6" id="KW-0472">Membrane</keyword>
<name>A0A2G4YSQ0_9PROT</name>
<accession>A0A2G4YSQ0</accession>
<protein>
    <submittedName>
        <fullName evidence="7">Sodium:dicarboxylate symporter</fullName>
    </submittedName>
</protein>
<feature type="transmembrane region" description="Helical" evidence="6">
    <location>
        <begin position="7"/>
        <end position="28"/>
    </location>
</feature>
<dbReference type="EMBL" id="PDEM01000016">
    <property type="protein sequence ID" value="PHZ85359.1"/>
    <property type="molecule type" value="Genomic_DNA"/>
</dbReference>
<feature type="transmembrane region" description="Helical" evidence="6">
    <location>
        <begin position="354"/>
        <end position="376"/>
    </location>
</feature>
<comment type="subcellular location">
    <subcellularLocation>
        <location evidence="1">Membrane</location>
        <topology evidence="1">Multi-pass membrane protein</topology>
    </subcellularLocation>
</comment>
<evidence type="ECO:0000256" key="3">
    <source>
        <dbReference type="ARBA" id="ARBA00022692"/>
    </source>
</evidence>
<dbReference type="Proteomes" id="UP000229730">
    <property type="component" value="Unassembled WGS sequence"/>
</dbReference>
<dbReference type="PRINTS" id="PR00173">
    <property type="entry name" value="EDTRNSPORT"/>
</dbReference>
<gene>
    <name evidence="7" type="ORF">CRD36_08150</name>
</gene>
<dbReference type="GO" id="GO:0015293">
    <property type="term" value="F:symporter activity"/>
    <property type="evidence" value="ECO:0007669"/>
    <property type="project" value="InterPro"/>
</dbReference>
<proteinExistence type="predicted"/>
<evidence type="ECO:0000313" key="8">
    <source>
        <dbReference type="Proteomes" id="UP000229730"/>
    </source>
</evidence>
<organism evidence="7 8">
    <name type="scientific">Paremcibacter congregatus</name>
    <dbReference type="NCBI Taxonomy" id="2043170"/>
    <lineage>
        <taxon>Bacteria</taxon>
        <taxon>Pseudomonadati</taxon>
        <taxon>Pseudomonadota</taxon>
        <taxon>Alphaproteobacteria</taxon>
        <taxon>Emcibacterales</taxon>
        <taxon>Emcibacteraceae</taxon>
        <taxon>Paremcibacter</taxon>
    </lineage>
</organism>
<keyword evidence="3 6" id="KW-0812">Transmembrane</keyword>
<dbReference type="InterPro" id="IPR036458">
    <property type="entry name" value="Na:dicarbo_symporter_sf"/>
</dbReference>
<feature type="transmembrane region" description="Helical" evidence="6">
    <location>
        <begin position="79"/>
        <end position="99"/>
    </location>
</feature>
<dbReference type="InParanoid" id="A0A2G4YSQ0"/>
<dbReference type="RefSeq" id="WP_099472249.1">
    <property type="nucleotide sequence ID" value="NZ_CP041025.1"/>
</dbReference>
<evidence type="ECO:0000256" key="5">
    <source>
        <dbReference type="ARBA" id="ARBA00023136"/>
    </source>
</evidence>
<feature type="transmembrane region" description="Helical" evidence="6">
    <location>
        <begin position="48"/>
        <end position="67"/>
    </location>
</feature>
<evidence type="ECO:0000256" key="4">
    <source>
        <dbReference type="ARBA" id="ARBA00022989"/>
    </source>
</evidence>
<feature type="transmembrane region" description="Helical" evidence="6">
    <location>
        <begin position="298"/>
        <end position="319"/>
    </location>
</feature>
<evidence type="ECO:0000256" key="6">
    <source>
        <dbReference type="SAM" id="Phobius"/>
    </source>
</evidence>
<evidence type="ECO:0000256" key="2">
    <source>
        <dbReference type="ARBA" id="ARBA00022448"/>
    </source>
</evidence>
<dbReference type="InterPro" id="IPR001991">
    <property type="entry name" value="Na-dicarboxylate_symporter"/>
</dbReference>
<dbReference type="Gene3D" id="1.10.3860.10">
    <property type="entry name" value="Sodium:dicarboxylate symporter"/>
    <property type="match status" value="1"/>
</dbReference>
<comment type="caution">
    <text evidence="7">The sequence shown here is derived from an EMBL/GenBank/DDBJ whole genome shotgun (WGS) entry which is preliminary data.</text>
</comment>
<dbReference type="AlphaFoldDB" id="A0A2G4YSQ0"/>
<evidence type="ECO:0000313" key="7">
    <source>
        <dbReference type="EMBL" id="PHZ85359.1"/>
    </source>
</evidence>
<dbReference type="OrthoDB" id="9766690at2"/>
<dbReference type="InterPro" id="IPR050746">
    <property type="entry name" value="DAACS"/>
</dbReference>
<reference evidence="7 8" key="1">
    <citation type="submission" date="2017-10" db="EMBL/GenBank/DDBJ databases">
        <title>Frigbacter circumglobatus gen. nov. sp. nov., isolated from sediment cultured in situ.</title>
        <authorList>
            <person name="Zhao Z."/>
        </authorList>
    </citation>
    <scope>NUCLEOTIDE SEQUENCE [LARGE SCALE GENOMIC DNA]</scope>
    <source>
        <strain evidence="7 8">ZYL</strain>
    </source>
</reference>
<feature type="transmembrane region" description="Helical" evidence="6">
    <location>
        <begin position="186"/>
        <end position="206"/>
    </location>
</feature>
<sequence>MSHKHSMIVLYLIVVGMVAGLGAGWFFGEDVLVIKWMGTLFLNALKMTIVPLILAAVISGVASLGDIRKLGRPGGLTMLYYLSTTVIAIIIGLVLVNLIQPGVGVEMSAEALQAGQAKAESNSGMTFSDILLSLISPNLVKSAVDLQLLPLVFFAVIFGAAVTTVGTAGGKVIDFFEGLNDAMMKIVGWIMYFAPIGVFALVATSLGEAGGGEAFLATIYGIGKYVATVLIALAVHSVVLFLIMMTMSGRGVGFVKDMARALLTAFGTASSSATLPLTMECAHEHGLSERSVRFVLPLGSTVNMNGTALYEAIAAMFIAQMYGIDLGIGAQILIVVTATLAAIGAAGIPQAGTVTMLIVLGAVGLPAEGIGILLSVDWFLDRFRTTVNVWGDSVGAAVMNKYMVSKEEVALEEALEPHEATASE</sequence>
<keyword evidence="8" id="KW-1185">Reference proteome</keyword>
<dbReference type="PANTHER" id="PTHR11958">
    <property type="entry name" value="SODIUM/DICARBOXYLATE SYMPORTER-RELATED"/>
    <property type="match status" value="1"/>
</dbReference>
<feature type="transmembrane region" description="Helical" evidence="6">
    <location>
        <begin position="146"/>
        <end position="165"/>
    </location>
</feature>
<keyword evidence="2" id="KW-0813">Transport</keyword>
<dbReference type="SUPFAM" id="SSF118215">
    <property type="entry name" value="Proton glutamate symport protein"/>
    <property type="match status" value="1"/>
</dbReference>
<feature type="transmembrane region" description="Helical" evidence="6">
    <location>
        <begin position="326"/>
        <end position="348"/>
    </location>
</feature>
<dbReference type="PANTHER" id="PTHR11958:SF63">
    <property type="entry name" value="AMINO ACID TRANSPORTER"/>
    <property type="match status" value="1"/>
</dbReference>
<feature type="transmembrane region" description="Helical" evidence="6">
    <location>
        <begin position="226"/>
        <end position="247"/>
    </location>
</feature>
<dbReference type="FunCoup" id="A0A2G4YSQ0">
    <property type="interactions" value="250"/>
</dbReference>
<dbReference type="Pfam" id="PF00375">
    <property type="entry name" value="SDF"/>
    <property type="match status" value="1"/>
</dbReference>
<dbReference type="GO" id="GO:0016020">
    <property type="term" value="C:membrane"/>
    <property type="evidence" value="ECO:0007669"/>
    <property type="project" value="UniProtKB-SubCell"/>
</dbReference>
<evidence type="ECO:0000256" key="1">
    <source>
        <dbReference type="ARBA" id="ARBA00004141"/>
    </source>
</evidence>